<dbReference type="GO" id="GO:0015562">
    <property type="term" value="F:efflux transmembrane transporter activity"/>
    <property type="evidence" value="ECO:0007669"/>
    <property type="project" value="InterPro"/>
</dbReference>
<proteinExistence type="inferred from homology"/>
<comment type="caution">
    <text evidence="8">The sequence shown here is derived from an EMBL/GenBank/DDBJ whole genome shotgun (WGS) entry which is preliminary data.</text>
</comment>
<keyword evidence="5" id="KW-0812">Transmembrane</keyword>
<dbReference type="GO" id="GO:0015288">
    <property type="term" value="F:porin activity"/>
    <property type="evidence" value="ECO:0007669"/>
    <property type="project" value="TreeGrafter"/>
</dbReference>
<dbReference type="Gene3D" id="1.20.1600.10">
    <property type="entry name" value="Outer membrane efflux proteins (OEP)"/>
    <property type="match status" value="1"/>
</dbReference>
<evidence type="ECO:0000256" key="6">
    <source>
        <dbReference type="ARBA" id="ARBA00023136"/>
    </source>
</evidence>
<dbReference type="InterPro" id="IPR003423">
    <property type="entry name" value="OMP_efflux"/>
</dbReference>
<sequence length="349" mass="36989">MNPALSVELEEFSGSGPLTGFDRAETTIAIEQTVRLGGKRQRAQAAARALTALASAECAVILREVELQGTVLFFEYVAALEDAELLEEAAETSEKLAETVRRRVAAGAAPPPEQSRADSATASARADAVFAWGLVEQRRYALAAIWGQSDPLFNTAIVEDSVVGALADPGNRSLHPQVRRAAASAAASRAAADVERAEAMPNVTFTAGMRRFEETGDSAIVAGVSVPLPLFDRNRDSARAADLRAQASQMNRAAVEARLLAEQRAAIAAVTAARQRLSLLEDTALPNAIAAFEASMHGYAVGKFDLTTTIDARSALIDTQRAVLDAKTTLRIETARLKSLIGDTPFSGE</sequence>
<evidence type="ECO:0000256" key="3">
    <source>
        <dbReference type="ARBA" id="ARBA00022448"/>
    </source>
</evidence>
<evidence type="ECO:0000256" key="7">
    <source>
        <dbReference type="ARBA" id="ARBA00023237"/>
    </source>
</evidence>
<dbReference type="SUPFAM" id="SSF56954">
    <property type="entry name" value="Outer membrane efflux proteins (OEP)"/>
    <property type="match status" value="1"/>
</dbReference>
<evidence type="ECO:0000256" key="5">
    <source>
        <dbReference type="ARBA" id="ARBA00022692"/>
    </source>
</evidence>
<dbReference type="GO" id="GO:1990281">
    <property type="term" value="C:efflux pump complex"/>
    <property type="evidence" value="ECO:0007669"/>
    <property type="project" value="TreeGrafter"/>
</dbReference>
<protein>
    <submittedName>
        <fullName evidence="8">Outer membrane efflux protein</fullName>
    </submittedName>
</protein>
<evidence type="ECO:0000313" key="9">
    <source>
        <dbReference type="Proteomes" id="UP000024942"/>
    </source>
</evidence>
<reference evidence="8 9" key="1">
    <citation type="journal article" date="2014" name="Antonie Van Leeuwenhoek">
        <title>Hyphomonas beringensis sp. nov. and Hyphomonas chukchiensis sp. nov., isolated from surface seawater of the Bering Sea and Chukchi Sea.</title>
        <authorList>
            <person name="Li C."/>
            <person name="Lai Q."/>
            <person name="Li G."/>
            <person name="Dong C."/>
            <person name="Wang J."/>
            <person name="Liao Y."/>
            <person name="Shao Z."/>
        </authorList>
    </citation>
    <scope>NUCLEOTIDE SEQUENCE [LARGE SCALE GENOMIC DNA]</scope>
    <source>
        <strain evidence="8 9">SCH89</strain>
    </source>
</reference>
<evidence type="ECO:0000313" key="8">
    <source>
        <dbReference type="EMBL" id="KCZ99799.1"/>
    </source>
</evidence>
<dbReference type="InterPro" id="IPR051906">
    <property type="entry name" value="TolC-like"/>
</dbReference>
<dbReference type="AlphaFoldDB" id="A0A059G2A0"/>
<comment type="subcellular location">
    <subcellularLocation>
        <location evidence="1">Cell outer membrane</location>
    </subcellularLocation>
</comment>
<name>A0A059G2A0_9PROT</name>
<dbReference type="EMBL" id="ARYL01000065">
    <property type="protein sequence ID" value="KCZ99799.1"/>
    <property type="molecule type" value="Genomic_DNA"/>
</dbReference>
<organism evidence="8 9">
    <name type="scientific">Hyphomonas oceanitis SCH89</name>
    <dbReference type="NCBI Taxonomy" id="1280953"/>
    <lineage>
        <taxon>Bacteria</taxon>
        <taxon>Pseudomonadati</taxon>
        <taxon>Pseudomonadota</taxon>
        <taxon>Alphaproteobacteria</taxon>
        <taxon>Hyphomonadales</taxon>
        <taxon>Hyphomonadaceae</taxon>
        <taxon>Hyphomonas</taxon>
    </lineage>
</organism>
<dbReference type="PATRIC" id="fig|1280953.3.peg.3928"/>
<dbReference type="Proteomes" id="UP000024942">
    <property type="component" value="Unassembled WGS sequence"/>
</dbReference>
<comment type="similarity">
    <text evidence="2">Belongs to the outer membrane factor (OMF) (TC 1.B.17) family.</text>
</comment>
<keyword evidence="7" id="KW-0998">Cell outer membrane</keyword>
<keyword evidence="4" id="KW-1134">Transmembrane beta strand</keyword>
<dbReference type="PANTHER" id="PTHR30026">
    <property type="entry name" value="OUTER MEMBRANE PROTEIN TOLC"/>
    <property type="match status" value="1"/>
</dbReference>
<dbReference type="STRING" id="1280953.HOC_19681"/>
<keyword evidence="3" id="KW-0813">Transport</keyword>
<dbReference type="eggNOG" id="COG1538">
    <property type="taxonomic scope" value="Bacteria"/>
</dbReference>
<evidence type="ECO:0000256" key="1">
    <source>
        <dbReference type="ARBA" id="ARBA00004442"/>
    </source>
</evidence>
<dbReference type="Pfam" id="PF02321">
    <property type="entry name" value="OEP"/>
    <property type="match status" value="1"/>
</dbReference>
<keyword evidence="9" id="KW-1185">Reference proteome</keyword>
<evidence type="ECO:0000256" key="4">
    <source>
        <dbReference type="ARBA" id="ARBA00022452"/>
    </source>
</evidence>
<evidence type="ECO:0000256" key="2">
    <source>
        <dbReference type="ARBA" id="ARBA00007613"/>
    </source>
</evidence>
<keyword evidence="6" id="KW-0472">Membrane</keyword>
<dbReference type="PANTHER" id="PTHR30026:SF20">
    <property type="entry name" value="OUTER MEMBRANE PROTEIN TOLC"/>
    <property type="match status" value="1"/>
</dbReference>
<dbReference type="GO" id="GO:0009279">
    <property type="term" value="C:cell outer membrane"/>
    <property type="evidence" value="ECO:0007669"/>
    <property type="project" value="UniProtKB-SubCell"/>
</dbReference>
<accession>A0A059G2A0</accession>
<gene>
    <name evidence="8" type="ORF">HOC_19681</name>
</gene>